<feature type="non-terminal residue" evidence="3">
    <location>
        <position position="1"/>
    </location>
</feature>
<dbReference type="EMBL" id="JAMSHJ010000003">
    <property type="protein sequence ID" value="KAI5428191.1"/>
    <property type="molecule type" value="Genomic_DNA"/>
</dbReference>
<name>A0A9D4Y0T9_PEA</name>
<comment type="caution">
    <text evidence="3">The sequence shown here is derived from an EMBL/GenBank/DDBJ whole genome shotgun (WGS) entry which is preliminary data.</text>
</comment>
<evidence type="ECO:0000256" key="1">
    <source>
        <dbReference type="SAM" id="Coils"/>
    </source>
</evidence>
<sequence length="245" mass="27776">FCFILLQKKKVVKRETYLTNNEPRTILKHFNGYIFCLIFQTLFFSLFSPPQHRTKHHHIMNLERGPRYDEYAKLREKKLRLNYQTQQQDYQEEQEEKENVFESKIPTISTKQVKFQVGVSSVRKGSSLVVQSVPDFSSLLRKENRKPTNNALPGTTTLTPPLKNRNKGCGVMSSSRGGSRSVNVNAEKRKGCGGGGGGILTARKSYGNFDELRSFSSATANAINGEIKNNRVVVGKKSVLRCRDL</sequence>
<dbReference type="Gramene" id="Psat03G0326400-T1">
    <property type="protein sequence ID" value="KAI5428191.1"/>
    <property type="gene ID" value="KIW84_033264"/>
</dbReference>
<evidence type="ECO:0000313" key="3">
    <source>
        <dbReference type="EMBL" id="KAI5428191.1"/>
    </source>
</evidence>
<reference evidence="3 4" key="1">
    <citation type="journal article" date="2022" name="Nat. Genet.">
        <title>Improved pea reference genome and pan-genome highlight genomic features and evolutionary characteristics.</title>
        <authorList>
            <person name="Yang T."/>
            <person name="Liu R."/>
            <person name="Luo Y."/>
            <person name="Hu S."/>
            <person name="Wang D."/>
            <person name="Wang C."/>
            <person name="Pandey M.K."/>
            <person name="Ge S."/>
            <person name="Xu Q."/>
            <person name="Li N."/>
            <person name="Li G."/>
            <person name="Huang Y."/>
            <person name="Saxena R.K."/>
            <person name="Ji Y."/>
            <person name="Li M."/>
            <person name="Yan X."/>
            <person name="He Y."/>
            <person name="Liu Y."/>
            <person name="Wang X."/>
            <person name="Xiang C."/>
            <person name="Varshney R.K."/>
            <person name="Ding H."/>
            <person name="Gao S."/>
            <person name="Zong X."/>
        </authorList>
    </citation>
    <scope>NUCLEOTIDE SEQUENCE [LARGE SCALE GENOMIC DNA]</scope>
    <source>
        <strain evidence="3 4">cv. Zhongwan 6</strain>
    </source>
</reference>
<dbReference type="PANTHER" id="PTHR37708:SF2">
    <property type="entry name" value="HOMEOBOX HOX-B3-LIKE PROTEIN"/>
    <property type="match status" value="1"/>
</dbReference>
<protein>
    <submittedName>
        <fullName evidence="3">Uncharacterized protein</fullName>
    </submittedName>
</protein>
<gene>
    <name evidence="3" type="ORF">KIW84_033264</name>
</gene>
<proteinExistence type="predicted"/>
<feature type="compositionally biased region" description="Low complexity" evidence="2">
    <location>
        <begin position="147"/>
        <end position="163"/>
    </location>
</feature>
<feature type="coiled-coil region" evidence="1">
    <location>
        <begin position="76"/>
        <end position="103"/>
    </location>
</feature>
<evidence type="ECO:0000313" key="4">
    <source>
        <dbReference type="Proteomes" id="UP001058974"/>
    </source>
</evidence>
<dbReference type="AlphaFoldDB" id="A0A9D4Y0T9"/>
<organism evidence="3 4">
    <name type="scientific">Pisum sativum</name>
    <name type="common">Garden pea</name>
    <name type="synonym">Lathyrus oleraceus</name>
    <dbReference type="NCBI Taxonomy" id="3888"/>
    <lineage>
        <taxon>Eukaryota</taxon>
        <taxon>Viridiplantae</taxon>
        <taxon>Streptophyta</taxon>
        <taxon>Embryophyta</taxon>
        <taxon>Tracheophyta</taxon>
        <taxon>Spermatophyta</taxon>
        <taxon>Magnoliopsida</taxon>
        <taxon>eudicotyledons</taxon>
        <taxon>Gunneridae</taxon>
        <taxon>Pentapetalae</taxon>
        <taxon>rosids</taxon>
        <taxon>fabids</taxon>
        <taxon>Fabales</taxon>
        <taxon>Fabaceae</taxon>
        <taxon>Papilionoideae</taxon>
        <taxon>50 kb inversion clade</taxon>
        <taxon>NPAAA clade</taxon>
        <taxon>Hologalegina</taxon>
        <taxon>IRL clade</taxon>
        <taxon>Fabeae</taxon>
        <taxon>Lathyrus</taxon>
    </lineage>
</organism>
<feature type="region of interest" description="Disordered" evidence="2">
    <location>
        <begin position="145"/>
        <end position="188"/>
    </location>
</feature>
<keyword evidence="1" id="KW-0175">Coiled coil</keyword>
<dbReference type="Proteomes" id="UP001058974">
    <property type="component" value="Chromosome 3"/>
</dbReference>
<accession>A0A9D4Y0T9</accession>
<dbReference type="PANTHER" id="PTHR37708">
    <property type="entry name" value="HOMEOBOX HOX-B3-LIKE PROTEIN"/>
    <property type="match status" value="1"/>
</dbReference>
<keyword evidence="4" id="KW-1185">Reference proteome</keyword>
<evidence type="ECO:0000256" key="2">
    <source>
        <dbReference type="SAM" id="MobiDB-lite"/>
    </source>
</evidence>
<feature type="compositionally biased region" description="Low complexity" evidence="2">
    <location>
        <begin position="173"/>
        <end position="185"/>
    </location>
</feature>